<dbReference type="EMBL" id="HBHT01023359">
    <property type="protein sequence ID" value="CAD9974000.1"/>
    <property type="molecule type" value="Transcribed_RNA"/>
</dbReference>
<evidence type="ECO:0000313" key="2">
    <source>
        <dbReference type="EMBL" id="CAD9974000.1"/>
    </source>
</evidence>
<dbReference type="AlphaFoldDB" id="A0A7S2YFJ2"/>
<dbReference type="PROSITE" id="PS51644">
    <property type="entry name" value="HTH_OST"/>
    <property type="match status" value="1"/>
</dbReference>
<dbReference type="InterPro" id="IPR025605">
    <property type="entry name" value="OST-HTH/LOTUS_dom"/>
</dbReference>
<reference evidence="2" key="1">
    <citation type="submission" date="2021-01" db="EMBL/GenBank/DDBJ databases">
        <authorList>
            <person name="Corre E."/>
            <person name="Pelletier E."/>
            <person name="Niang G."/>
            <person name="Scheremetjew M."/>
            <person name="Finn R."/>
            <person name="Kale V."/>
            <person name="Holt S."/>
            <person name="Cochrane G."/>
            <person name="Meng A."/>
            <person name="Brown T."/>
            <person name="Cohen L."/>
        </authorList>
    </citation>
    <scope>NUCLEOTIDE SEQUENCE</scope>
    <source>
        <strain evidence="2">CCMP125</strain>
    </source>
</reference>
<accession>A0A7S2YFJ2</accession>
<feature type="domain" description="HTH OST-type" evidence="1">
    <location>
        <begin position="35"/>
        <end position="110"/>
    </location>
</feature>
<evidence type="ECO:0000259" key="1">
    <source>
        <dbReference type="PROSITE" id="PS51644"/>
    </source>
</evidence>
<sequence length="114" mass="12987">MGSKTFLTADTRKKKIITFKAMGIAWDVKFESKNVPVGVAEEIQFLLRDQDDGKLEMSQVISKYTKKYKSRRPSFERGKLGEFLESLSLESGLFHVKAQRNGTYMLCLSSTPNE</sequence>
<gene>
    <name evidence="2" type="ORF">APAL1065_LOCUS15675</name>
</gene>
<proteinExistence type="predicted"/>
<name>A0A7S2YFJ2_9STRA</name>
<protein>
    <recommendedName>
        <fullName evidence="1">HTH OST-type domain-containing protein</fullName>
    </recommendedName>
</protein>
<organism evidence="2">
    <name type="scientific">Entomoneis paludosa</name>
    <dbReference type="NCBI Taxonomy" id="265537"/>
    <lineage>
        <taxon>Eukaryota</taxon>
        <taxon>Sar</taxon>
        <taxon>Stramenopiles</taxon>
        <taxon>Ochrophyta</taxon>
        <taxon>Bacillariophyta</taxon>
        <taxon>Bacillariophyceae</taxon>
        <taxon>Bacillariophycidae</taxon>
        <taxon>Entomoneidaceae</taxon>
        <taxon>Entomoneis</taxon>
    </lineage>
</organism>